<dbReference type="Pfam" id="PF17921">
    <property type="entry name" value="Integrase_H2C2"/>
    <property type="match status" value="1"/>
</dbReference>
<dbReference type="InterPro" id="IPR052160">
    <property type="entry name" value="Gypsy_RT_Integrase-like"/>
</dbReference>
<dbReference type="InterPro" id="IPR036397">
    <property type="entry name" value="RNaseH_sf"/>
</dbReference>
<dbReference type="GO" id="GO:0003676">
    <property type="term" value="F:nucleic acid binding"/>
    <property type="evidence" value="ECO:0007669"/>
    <property type="project" value="InterPro"/>
</dbReference>
<dbReference type="OrthoDB" id="5988675at2759"/>
<dbReference type="InterPro" id="IPR041588">
    <property type="entry name" value="Integrase_H2C2"/>
</dbReference>
<name>A0A0C2IZC1_THEKT</name>
<dbReference type="Gene3D" id="3.30.420.10">
    <property type="entry name" value="Ribonuclease H-like superfamily/Ribonuclease H"/>
    <property type="match status" value="1"/>
</dbReference>
<gene>
    <name evidence="2" type="ORF">RF11_01490</name>
</gene>
<evidence type="ECO:0000313" key="2">
    <source>
        <dbReference type="EMBL" id="KII62117.1"/>
    </source>
</evidence>
<accession>A0A0C2IZC1</accession>
<dbReference type="Gene3D" id="1.10.340.70">
    <property type="match status" value="1"/>
</dbReference>
<sequence>MYVAVNRFFWPRMQQDIKNYCNLCHECASRNDPTPRFKANIVKCTPSFVLERVVMDILGPLTKSKKDNKDIHVVSYYHSKFVEAYPFTLMESKTIDYAFINQFLFRYGVPKIIHTTRVQTST</sequence>
<protein>
    <submittedName>
        <fullName evidence="2">Retrovirus-related Pol polyprotein</fullName>
    </submittedName>
</protein>
<dbReference type="AlphaFoldDB" id="A0A0C2IZC1"/>
<dbReference type="EMBL" id="JWZT01005104">
    <property type="protein sequence ID" value="KII62117.1"/>
    <property type="molecule type" value="Genomic_DNA"/>
</dbReference>
<dbReference type="Proteomes" id="UP000031668">
    <property type="component" value="Unassembled WGS sequence"/>
</dbReference>
<dbReference type="SUPFAM" id="SSF53098">
    <property type="entry name" value="Ribonuclease H-like"/>
    <property type="match status" value="1"/>
</dbReference>
<organism evidence="2 3">
    <name type="scientific">Thelohanellus kitauei</name>
    <name type="common">Myxosporean</name>
    <dbReference type="NCBI Taxonomy" id="669202"/>
    <lineage>
        <taxon>Eukaryota</taxon>
        <taxon>Metazoa</taxon>
        <taxon>Cnidaria</taxon>
        <taxon>Myxozoa</taxon>
        <taxon>Myxosporea</taxon>
        <taxon>Bivalvulida</taxon>
        <taxon>Platysporina</taxon>
        <taxon>Myxobolidae</taxon>
        <taxon>Thelohanellus</taxon>
    </lineage>
</organism>
<feature type="domain" description="Integrase zinc-binding" evidence="1">
    <location>
        <begin position="6"/>
        <end position="32"/>
    </location>
</feature>
<proteinExistence type="predicted"/>
<evidence type="ECO:0000313" key="3">
    <source>
        <dbReference type="Proteomes" id="UP000031668"/>
    </source>
</evidence>
<dbReference type="PANTHER" id="PTHR47266">
    <property type="entry name" value="ENDONUCLEASE-RELATED"/>
    <property type="match status" value="1"/>
</dbReference>
<reference evidence="2 3" key="1">
    <citation type="journal article" date="2014" name="Genome Biol. Evol.">
        <title>The genome of the myxosporean Thelohanellus kitauei shows adaptations to nutrient acquisition within its fish host.</title>
        <authorList>
            <person name="Yang Y."/>
            <person name="Xiong J."/>
            <person name="Zhou Z."/>
            <person name="Huo F."/>
            <person name="Miao W."/>
            <person name="Ran C."/>
            <person name="Liu Y."/>
            <person name="Zhang J."/>
            <person name="Feng J."/>
            <person name="Wang M."/>
            <person name="Wang M."/>
            <person name="Wang L."/>
            <person name="Yao B."/>
        </authorList>
    </citation>
    <scope>NUCLEOTIDE SEQUENCE [LARGE SCALE GENOMIC DNA]</scope>
    <source>
        <strain evidence="2">Wuqing</strain>
    </source>
</reference>
<comment type="caution">
    <text evidence="2">The sequence shown here is derived from an EMBL/GenBank/DDBJ whole genome shotgun (WGS) entry which is preliminary data.</text>
</comment>
<evidence type="ECO:0000259" key="1">
    <source>
        <dbReference type="Pfam" id="PF17921"/>
    </source>
</evidence>
<dbReference type="InterPro" id="IPR012337">
    <property type="entry name" value="RNaseH-like_sf"/>
</dbReference>
<keyword evidence="3" id="KW-1185">Reference proteome</keyword>